<dbReference type="GO" id="GO:0016567">
    <property type="term" value="P:protein ubiquitination"/>
    <property type="evidence" value="ECO:0007669"/>
    <property type="project" value="TreeGrafter"/>
</dbReference>
<sequence length="562" mass="64790">MTRNSPRKNMTEKRRTERLGSNVSCPEVNTAANISDNMPPEKYSKEWCNRRKYPTAHVIKLLRKREIGLRKEGSHFVNGSREFYYSVPMLTSRHILNRPHFYPLRFSPDGSKLVGVSLNLQEVFVYNYCGIQSAAGVSDENLFSAVFGERHTVTFFGSPNQSERLVLGSISRDCCLITPDSRHMIISSSMIVSENNSRIAGGVIKNNESIPPNSSNLEDIAFYSIDLKKCQVVDRVKFDFDYVNTSQGVYLMDRILAILSIQHQTVHLFQIDRSSGLFIPLLQIGRSILDDDRLYALPGDNPITEAFFTGFRQRFLTFVYKEHAKRNETVSFLRNIAFFKALKMHKIQLIGSDFLLIRMDITETRFDQYSTNYMFTLMDWRKGTIIGVYDRSSVLLFNAFERFNESFRSGGVSQNSFPVTMEHCGHVRDIHEFIKQSTMQSFNALNTRRRFLSALPYSVTGVPIVSPYLDPHMFSIDDRALIALEKGRFPLEQLFKIFSRKTNLLHVQLDFQPTEENQGFSRQNPFARVLFHPFDPFAMSFNKNQPDILTAFHLPDIGRRDL</sequence>
<comment type="caution">
    <text evidence="2">The sequence shown here is derived from an EMBL/GenBank/DDBJ whole genome shotgun (WGS) entry which is preliminary data.</text>
</comment>
<evidence type="ECO:0000256" key="1">
    <source>
        <dbReference type="SAM" id="MobiDB-lite"/>
    </source>
</evidence>
<reference evidence="2" key="1">
    <citation type="submission" date="2022-01" db="EMBL/GenBank/DDBJ databases">
        <title>Genome Sequence Resource for Two Populations of Ditylenchus destructor, the Migratory Endoparasitic Phytonematode.</title>
        <authorList>
            <person name="Zhang H."/>
            <person name="Lin R."/>
            <person name="Xie B."/>
        </authorList>
    </citation>
    <scope>NUCLEOTIDE SEQUENCE</scope>
    <source>
        <strain evidence="2">BazhouSP</strain>
    </source>
</reference>
<keyword evidence="3" id="KW-1185">Reference proteome</keyword>
<dbReference type="GO" id="GO:0005634">
    <property type="term" value="C:nucleus"/>
    <property type="evidence" value="ECO:0007669"/>
    <property type="project" value="TreeGrafter"/>
</dbReference>
<gene>
    <name evidence="2" type="ORF">DdX_09408</name>
</gene>
<organism evidence="2 3">
    <name type="scientific">Ditylenchus destructor</name>
    <dbReference type="NCBI Taxonomy" id="166010"/>
    <lineage>
        <taxon>Eukaryota</taxon>
        <taxon>Metazoa</taxon>
        <taxon>Ecdysozoa</taxon>
        <taxon>Nematoda</taxon>
        <taxon>Chromadorea</taxon>
        <taxon>Rhabditida</taxon>
        <taxon>Tylenchina</taxon>
        <taxon>Tylenchomorpha</taxon>
        <taxon>Sphaerularioidea</taxon>
        <taxon>Anguinidae</taxon>
        <taxon>Anguininae</taxon>
        <taxon>Ditylenchus</taxon>
    </lineage>
</organism>
<dbReference type="AlphaFoldDB" id="A0AAD4R045"/>
<name>A0AAD4R045_9BILA</name>
<dbReference type="Pfam" id="PF09737">
    <property type="entry name" value="Det1"/>
    <property type="match status" value="1"/>
</dbReference>
<evidence type="ECO:0000313" key="3">
    <source>
        <dbReference type="Proteomes" id="UP001201812"/>
    </source>
</evidence>
<dbReference type="GO" id="GO:1990756">
    <property type="term" value="F:ubiquitin-like ligase-substrate adaptor activity"/>
    <property type="evidence" value="ECO:0007669"/>
    <property type="project" value="TreeGrafter"/>
</dbReference>
<protein>
    <submittedName>
        <fullName evidence="2">De-etiolated protein 1 det1 domain-containing protein</fullName>
    </submittedName>
</protein>
<feature type="compositionally biased region" description="Basic and acidic residues" evidence="1">
    <location>
        <begin position="9"/>
        <end position="18"/>
    </location>
</feature>
<dbReference type="PANTHER" id="PTHR13374:SF3">
    <property type="entry name" value="DET1 HOMOLOG"/>
    <property type="match status" value="1"/>
</dbReference>
<accession>A0AAD4R045</accession>
<proteinExistence type="predicted"/>
<dbReference type="GO" id="GO:0031461">
    <property type="term" value="C:cullin-RING ubiquitin ligase complex"/>
    <property type="evidence" value="ECO:0007669"/>
    <property type="project" value="TreeGrafter"/>
</dbReference>
<dbReference type="GO" id="GO:0032436">
    <property type="term" value="P:positive regulation of proteasomal ubiquitin-dependent protein catabolic process"/>
    <property type="evidence" value="ECO:0007669"/>
    <property type="project" value="TreeGrafter"/>
</dbReference>
<dbReference type="EMBL" id="JAKKPZ010000017">
    <property type="protein sequence ID" value="KAI1712782.1"/>
    <property type="molecule type" value="Genomic_DNA"/>
</dbReference>
<dbReference type="GO" id="GO:0031625">
    <property type="term" value="F:ubiquitin protein ligase binding"/>
    <property type="evidence" value="ECO:0007669"/>
    <property type="project" value="TreeGrafter"/>
</dbReference>
<dbReference type="InterPro" id="IPR019138">
    <property type="entry name" value="De-etiolated_protein_1_Det1"/>
</dbReference>
<dbReference type="Proteomes" id="UP001201812">
    <property type="component" value="Unassembled WGS sequence"/>
</dbReference>
<dbReference type="PANTHER" id="PTHR13374">
    <property type="entry name" value="DET1 HOMOLOG DE-ETIOLATED-1 HOMOLOG"/>
    <property type="match status" value="1"/>
</dbReference>
<evidence type="ECO:0000313" key="2">
    <source>
        <dbReference type="EMBL" id="KAI1712782.1"/>
    </source>
</evidence>
<feature type="region of interest" description="Disordered" evidence="1">
    <location>
        <begin position="1"/>
        <end position="21"/>
    </location>
</feature>